<sequence>MPNRSRKVPYGIPRTVHVPRTRRRDAQPIILVVPERPTLAQRAARALGTWLWETRRSWAPTGIAVAALLTTAVLHGLFWWTAFLLATATFAPYGWLVWLTWRRPADDRSIHHWRKALAALATLAIAWAALAVFFGPLAGPLGLIWLALAITAQALWLRTRRAAASAPVEEIR</sequence>
<gene>
    <name evidence="2" type="ORF">MQP27_34785</name>
</gene>
<keyword evidence="1" id="KW-0812">Transmembrane</keyword>
<feature type="transmembrane region" description="Helical" evidence="1">
    <location>
        <begin position="83"/>
        <end position="101"/>
    </location>
</feature>
<dbReference type="Proteomes" id="UP001165269">
    <property type="component" value="Unassembled WGS sequence"/>
</dbReference>
<keyword evidence="1" id="KW-1133">Transmembrane helix</keyword>
<comment type="caution">
    <text evidence="2">The sequence shown here is derived from an EMBL/GenBank/DDBJ whole genome shotgun (WGS) entry which is preliminary data.</text>
</comment>
<keyword evidence="3" id="KW-1185">Reference proteome</keyword>
<keyword evidence="1" id="KW-0472">Membrane</keyword>
<organism evidence="2 3">
    <name type="scientific">Streptomyces cylindrosporus</name>
    <dbReference type="NCBI Taxonomy" id="2927583"/>
    <lineage>
        <taxon>Bacteria</taxon>
        <taxon>Bacillati</taxon>
        <taxon>Actinomycetota</taxon>
        <taxon>Actinomycetes</taxon>
        <taxon>Kitasatosporales</taxon>
        <taxon>Streptomycetaceae</taxon>
        <taxon>Streptomyces</taxon>
    </lineage>
</organism>
<evidence type="ECO:0000313" key="2">
    <source>
        <dbReference type="EMBL" id="MCI3276256.1"/>
    </source>
</evidence>
<feature type="transmembrane region" description="Helical" evidence="1">
    <location>
        <begin position="140"/>
        <end position="157"/>
    </location>
</feature>
<feature type="transmembrane region" description="Helical" evidence="1">
    <location>
        <begin position="113"/>
        <end position="134"/>
    </location>
</feature>
<accession>A0ABS9YK90</accession>
<proteinExistence type="predicted"/>
<dbReference type="EMBL" id="JALDAY010000011">
    <property type="protein sequence ID" value="MCI3276256.1"/>
    <property type="molecule type" value="Genomic_DNA"/>
</dbReference>
<reference evidence="2" key="1">
    <citation type="submission" date="2022-03" db="EMBL/GenBank/DDBJ databases">
        <title>Streptomyces 7R015 and 7R016 isolated from Barleria lupulina in Thailand.</title>
        <authorList>
            <person name="Kanchanasin P."/>
            <person name="Phongsopitanun W."/>
            <person name="Tanasupawat S."/>
        </authorList>
    </citation>
    <scope>NUCLEOTIDE SEQUENCE</scope>
    <source>
        <strain evidence="2">7R015</strain>
    </source>
</reference>
<evidence type="ECO:0000256" key="1">
    <source>
        <dbReference type="SAM" id="Phobius"/>
    </source>
</evidence>
<protein>
    <recommendedName>
        <fullName evidence="4">Integral membrane protein</fullName>
    </recommendedName>
</protein>
<dbReference type="RefSeq" id="WP_242772647.1">
    <property type="nucleotide sequence ID" value="NZ_JALDAY010000011.1"/>
</dbReference>
<evidence type="ECO:0008006" key="4">
    <source>
        <dbReference type="Google" id="ProtNLM"/>
    </source>
</evidence>
<evidence type="ECO:0000313" key="3">
    <source>
        <dbReference type="Proteomes" id="UP001165269"/>
    </source>
</evidence>
<name>A0ABS9YK90_9ACTN</name>